<dbReference type="InterPro" id="IPR001199">
    <property type="entry name" value="Cyt_B5-like_heme/steroid-bd"/>
</dbReference>
<evidence type="ECO:0000256" key="2">
    <source>
        <dbReference type="SAM" id="MobiDB-lite"/>
    </source>
</evidence>
<dbReference type="Pfam" id="PF00173">
    <property type="entry name" value="Cyt-b5"/>
    <property type="match status" value="1"/>
</dbReference>
<dbReference type="Proteomes" id="UP000792457">
    <property type="component" value="Unassembled WGS sequence"/>
</dbReference>
<reference evidence="4" key="2">
    <citation type="submission" date="2017-10" db="EMBL/GenBank/DDBJ databases">
        <title>Ladona fulva Genome sequencing and assembly.</title>
        <authorList>
            <person name="Murali S."/>
            <person name="Richards S."/>
            <person name="Bandaranaike D."/>
            <person name="Bellair M."/>
            <person name="Blankenburg K."/>
            <person name="Chao H."/>
            <person name="Dinh H."/>
            <person name="Doddapaneni H."/>
            <person name="Dugan-Rocha S."/>
            <person name="Elkadiri S."/>
            <person name="Gnanaolivu R."/>
            <person name="Hernandez B."/>
            <person name="Skinner E."/>
            <person name="Javaid M."/>
            <person name="Lee S."/>
            <person name="Li M."/>
            <person name="Ming W."/>
            <person name="Munidasa M."/>
            <person name="Muniz J."/>
            <person name="Nguyen L."/>
            <person name="Hughes D."/>
            <person name="Osuji N."/>
            <person name="Pu L.-L."/>
            <person name="Puazo M."/>
            <person name="Qu C."/>
            <person name="Quiroz J."/>
            <person name="Raj R."/>
            <person name="Weissenberger G."/>
            <person name="Xin Y."/>
            <person name="Zou X."/>
            <person name="Han Y."/>
            <person name="Worley K."/>
            <person name="Muzny D."/>
            <person name="Gibbs R."/>
        </authorList>
    </citation>
    <scope>NUCLEOTIDE SEQUENCE</scope>
    <source>
        <strain evidence="4">Sampled in the wild</strain>
    </source>
</reference>
<evidence type="ECO:0000313" key="5">
    <source>
        <dbReference type="Proteomes" id="UP000792457"/>
    </source>
</evidence>
<dbReference type="SMART" id="SM01117">
    <property type="entry name" value="Cyt-b5"/>
    <property type="match status" value="1"/>
</dbReference>
<evidence type="ECO:0000259" key="3">
    <source>
        <dbReference type="SMART" id="SM01117"/>
    </source>
</evidence>
<proteinExistence type="inferred from homology"/>
<name>A0A8K0K140_LADFU</name>
<dbReference type="SUPFAM" id="SSF55856">
    <property type="entry name" value="Cytochrome b5-like heme/steroid binding domain"/>
    <property type="match status" value="1"/>
</dbReference>
<dbReference type="InterPro" id="IPR050577">
    <property type="entry name" value="MAPR/NEUFC/NENF-like"/>
</dbReference>
<dbReference type="PANTHER" id="PTHR10281:SF4">
    <property type="entry name" value="NEUFERRICIN"/>
    <property type="match status" value="1"/>
</dbReference>
<evidence type="ECO:0000313" key="4">
    <source>
        <dbReference type="EMBL" id="KAG8226073.1"/>
    </source>
</evidence>
<dbReference type="OrthoDB" id="10257697at2759"/>
<keyword evidence="5" id="KW-1185">Reference proteome</keyword>
<comment type="similarity">
    <text evidence="1">Belongs to the cytochrome b5 family. MAPR subfamily.</text>
</comment>
<dbReference type="AlphaFoldDB" id="A0A8K0K140"/>
<sequence length="292" mass="33317">MISIKYVVWTSFLVLAISFYLNRYHNAVTWSYLSKISFGREALRTLNVAFVNYISVNLFGSHSKENLGEILMYPQELKEFNGKGAGGKLFLSILGRIFDVSRGGKFYGPGSHYHFFTGRDASRAFVTGDFSDSGLTDDVSDLDREQLRGLKTWAEFYQKEYKYIGKLVGRYYDSKGYETPYLIQVKELLRGADIEDKEAQKEKLRYPPCNSEWQVDKGSRVWCSKKSGGIERSWVGVPRKLYVAGSSSPRCACIRHPKEISSPGSHEPKIDDPQLEKYPDCSEDSHSCWIKV</sequence>
<dbReference type="Gene3D" id="3.10.120.10">
    <property type="entry name" value="Cytochrome b5-like heme/steroid binding domain"/>
    <property type="match status" value="1"/>
</dbReference>
<reference evidence="4" key="1">
    <citation type="submission" date="2013-04" db="EMBL/GenBank/DDBJ databases">
        <authorList>
            <person name="Qu J."/>
            <person name="Murali S.C."/>
            <person name="Bandaranaike D."/>
            <person name="Bellair M."/>
            <person name="Blankenburg K."/>
            <person name="Chao H."/>
            <person name="Dinh H."/>
            <person name="Doddapaneni H."/>
            <person name="Downs B."/>
            <person name="Dugan-Rocha S."/>
            <person name="Elkadiri S."/>
            <person name="Gnanaolivu R.D."/>
            <person name="Hernandez B."/>
            <person name="Javaid M."/>
            <person name="Jayaseelan J.C."/>
            <person name="Lee S."/>
            <person name="Li M."/>
            <person name="Ming W."/>
            <person name="Munidasa M."/>
            <person name="Muniz J."/>
            <person name="Nguyen L."/>
            <person name="Ongeri F."/>
            <person name="Osuji N."/>
            <person name="Pu L.-L."/>
            <person name="Puazo M."/>
            <person name="Qu C."/>
            <person name="Quiroz J."/>
            <person name="Raj R."/>
            <person name="Weissenberger G."/>
            <person name="Xin Y."/>
            <person name="Zou X."/>
            <person name="Han Y."/>
            <person name="Richards S."/>
            <person name="Worley K."/>
            <person name="Muzny D."/>
            <person name="Gibbs R."/>
        </authorList>
    </citation>
    <scope>NUCLEOTIDE SEQUENCE</scope>
    <source>
        <strain evidence="4">Sampled in the wild</strain>
    </source>
</reference>
<dbReference type="GO" id="GO:0012505">
    <property type="term" value="C:endomembrane system"/>
    <property type="evidence" value="ECO:0007669"/>
    <property type="project" value="TreeGrafter"/>
</dbReference>
<dbReference type="InterPro" id="IPR036400">
    <property type="entry name" value="Cyt_B5-like_heme/steroid_sf"/>
</dbReference>
<dbReference type="PANTHER" id="PTHR10281">
    <property type="entry name" value="MEMBRANE-ASSOCIATED PROGESTERONE RECEPTOR COMPONENT-RELATED"/>
    <property type="match status" value="1"/>
</dbReference>
<feature type="compositionally biased region" description="Basic and acidic residues" evidence="2">
    <location>
        <begin position="266"/>
        <end position="284"/>
    </location>
</feature>
<dbReference type="EMBL" id="KZ308266">
    <property type="protein sequence ID" value="KAG8226073.1"/>
    <property type="molecule type" value="Genomic_DNA"/>
</dbReference>
<feature type="domain" description="Cytochrome b5 heme-binding" evidence="3">
    <location>
        <begin position="72"/>
        <end position="168"/>
    </location>
</feature>
<accession>A0A8K0K140</accession>
<protein>
    <recommendedName>
        <fullName evidence="3">Cytochrome b5 heme-binding domain-containing protein</fullName>
    </recommendedName>
</protein>
<dbReference type="GO" id="GO:0016020">
    <property type="term" value="C:membrane"/>
    <property type="evidence" value="ECO:0007669"/>
    <property type="project" value="TreeGrafter"/>
</dbReference>
<comment type="caution">
    <text evidence="4">The sequence shown here is derived from an EMBL/GenBank/DDBJ whole genome shotgun (WGS) entry which is preliminary data.</text>
</comment>
<feature type="region of interest" description="Disordered" evidence="2">
    <location>
        <begin position="255"/>
        <end position="284"/>
    </location>
</feature>
<organism evidence="4 5">
    <name type="scientific">Ladona fulva</name>
    <name type="common">Scarce chaser dragonfly</name>
    <name type="synonym">Libellula fulva</name>
    <dbReference type="NCBI Taxonomy" id="123851"/>
    <lineage>
        <taxon>Eukaryota</taxon>
        <taxon>Metazoa</taxon>
        <taxon>Ecdysozoa</taxon>
        <taxon>Arthropoda</taxon>
        <taxon>Hexapoda</taxon>
        <taxon>Insecta</taxon>
        <taxon>Pterygota</taxon>
        <taxon>Palaeoptera</taxon>
        <taxon>Odonata</taxon>
        <taxon>Epiprocta</taxon>
        <taxon>Anisoptera</taxon>
        <taxon>Libelluloidea</taxon>
        <taxon>Libellulidae</taxon>
        <taxon>Ladona</taxon>
    </lineage>
</organism>
<gene>
    <name evidence="4" type="ORF">J437_LFUL006380</name>
</gene>
<evidence type="ECO:0000256" key="1">
    <source>
        <dbReference type="ARBA" id="ARBA00038357"/>
    </source>
</evidence>